<dbReference type="PANTHER" id="PTHR13440">
    <property type="entry name" value="BLOC-1 RELATED COMPLEX SUBUNIT 6"/>
    <property type="match status" value="1"/>
</dbReference>
<sequence>IQMESLLISDEAGPSSADFEESAPSGSSSMTTSGGTRGAPTTYVVEGLEQKIRYDESSRPRPRLRSSVSVDQLAHPDPKILDDLEAASRRIASNVDQVVRELRGSLHGMSDLVVEACQCYQSAIGSACDHADQHIRNTYSMIAKVEELNGQLEKVSGTAGKIKEMRKIVEQFEGMLKD</sequence>
<dbReference type="PANTHER" id="PTHR13440:SF7">
    <property type="entry name" value="BLOC-1 RELATED COMPLEX SUBUNIT 6"/>
    <property type="match status" value="1"/>
</dbReference>
<dbReference type="AlphaFoldDB" id="A0AAV5TQW0"/>
<keyword evidence="4" id="KW-1185">Reference proteome</keyword>
<gene>
    <name evidence="3" type="ORF">PENTCL1PPCAC_18574</name>
</gene>
<comment type="caution">
    <text evidence="3">The sequence shown here is derived from an EMBL/GenBank/DDBJ whole genome shotgun (WGS) entry which is preliminary data.</text>
</comment>
<evidence type="ECO:0000256" key="1">
    <source>
        <dbReference type="SAM" id="MobiDB-lite"/>
    </source>
</evidence>
<dbReference type="GO" id="GO:0032418">
    <property type="term" value="P:lysosome localization"/>
    <property type="evidence" value="ECO:0007669"/>
    <property type="project" value="TreeGrafter"/>
</dbReference>
<dbReference type="Proteomes" id="UP001432027">
    <property type="component" value="Unassembled WGS sequence"/>
</dbReference>
<feature type="region of interest" description="Disordered" evidence="1">
    <location>
        <begin position="1"/>
        <end position="40"/>
    </location>
</feature>
<evidence type="ECO:0000313" key="4">
    <source>
        <dbReference type="Proteomes" id="UP001432027"/>
    </source>
</evidence>
<feature type="domain" description="BLOC-1-related complex subunit 6 C-terminal helix" evidence="2">
    <location>
        <begin position="75"/>
        <end position="173"/>
    </location>
</feature>
<feature type="compositionally biased region" description="Low complexity" evidence="1">
    <location>
        <begin position="25"/>
        <end position="34"/>
    </location>
</feature>
<dbReference type="EMBL" id="BTSX01000004">
    <property type="protein sequence ID" value="GMS96399.1"/>
    <property type="molecule type" value="Genomic_DNA"/>
</dbReference>
<accession>A0AAV5TQW0</accession>
<dbReference type="InterPro" id="IPR046465">
    <property type="entry name" value="BORCS6_C"/>
</dbReference>
<evidence type="ECO:0000313" key="3">
    <source>
        <dbReference type="EMBL" id="GMS96399.1"/>
    </source>
</evidence>
<dbReference type="GO" id="GO:0099078">
    <property type="term" value="C:BORC complex"/>
    <property type="evidence" value="ECO:0007669"/>
    <property type="project" value="TreeGrafter"/>
</dbReference>
<organism evidence="3 4">
    <name type="scientific">Pristionchus entomophagus</name>
    <dbReference type="NCBI Taxonomy" id="358040"/>
    <lineage>
        <taxon>Eukaryota</taxon>
        <taxon>Metazoa</taxon>
        <taxon>Ecdysozoa</taxon>
        <taxon>Nematoda</taxon>
        <taxon>Chromadorea</taxon>
        <taxon>Rhabditida</taxon>
        <taxon>Rhabditina</taxon>
        <taxon>Diplogasteromorpha</taxon>
        <taxon>Diplogasteroidea</taxon>
        <taxon>Neodiplogasteridae</taxon>
        <taxon>Pristionchus</taxon>
    </lineage>
</organism>
<dbReference type="InterPro" id="IPR019314">
    <property type="entry name" value="BORCS6"/>
</dbReference>
<dbReference type="Pfam" id="PF10157">
    <property type="entry name" value="BORCS6"/>
    <property type="match status" value="1"/>
</dbReference>
<proteinExistence type="predicted"/>
<evidence type="ECO:0000259" key="2">
    <source>
        <dbReference type="Pfam" id="PF10157"/>
    </source>
</evidence>
<reference evidence="3" key="1">
    <citation type="submission" date="2023-10" db="EMBL/GenBank/DDBJ databases">
        <title>Genome assembly of Pristionchus species.</title>
        <authorList>
            <person name="Yoshida K."/>
            <person name="Sommer R.J."/>
        </authorList>
    </citation>
    <scope>NUCLEOTIDE SEQUENCE</scope>
    <source>
        <strain evidence="3">RS0144</strain>
    </source>
</reference>
<name>A0AAV5TQW0_9BILA</name>
<feature type="non-terminal residue" evidence="3">
    <location>
        <position position="1"/>
    </location>
</feature>
<protein>
    <recommendedName>
        <fullName evidence="2">BLOC-1-related complex subunit 6 C-terminal helix domain-containing protein</fullName>
    </recommendedName>
</protein>